<evidence type="ECO:0000256" key="1">
    <source>
        <dbReference type="SAM" id="MobiDB-lite"/>
    </source>
</evidence>
<dbReference type="AlphaFoldDB" id="G0V0W4"/>
<dbReference type="EMBL" id="HE575324">
    <property type="protein sequence ID" value="CCC95285.1"/>
    <property type="molecule type" value="Genomic_DNA"/>
</dbReference>
<organism evidence="2">
    <name type="scientific">Trypanosoma congolense (strain IL3000)</name>
    <dbReference type="NCBI Taxonomy" id="1068625"/>
    <lineage>
        <taxon>Eukaryota</taxon>
        <taxon>Discoba</taxon>
        <taxon>Euglenozoa</taxon>
        <taxon>Kinetoplastea</taxon>
        <taxon>Metakinetoplastina</taxon>
        <taxon>Trypanosomatida</taxon>
        <taxon>Trypanosomatidae</taxon>
        <taxon>Trypanosoma</taxon>
        <taxon>Nannomonas</taxon>
    </lineage>
</organism>
<feature type="compositionally biased region" description="Polar residues" evidence="1">
    <location>
        <begin position="55"/>
        <end position="66"/>
    </location>
</feature>
<dbReference type="VEuPathDB" id="TriTrypDB:TcIL3000.11.7150"/>
<proteinExistence type="predicted"/>
<name>G0V0W4_TRYCI</name>
<reference evidence="2" key="1">
    <citation type="journal article" date="2012" name="Proc. Natl. Acad. Sci. U.S.A.">
        <title>Antigenic diversity is generated by distinct evolutionary mechanisms in African trypanosome species.</title>
        <authorList>
            <person name="Jackson A.P."/>
            <person name="Berry A."/>
            <person name="Aslett M."/>
            <person name="Allison H.C."/>
            <person name="Burton P."/>
            <person name="Vavrova-Anderson J."/>
            <person name="Brown R."/>
            <person name="Browne H."/>
            <person name="Corton N."/>
            <person name="Hauser H."/>
            <person name="Gamble J."/>
            <person name="Gilderthorp R."/>
            <person name="Marcello L."/>
            <person name="McQuillan J."/>
            <person name="Otto T.D."/>
            <person name="Quail M.A."/>
            <person name="Sanders M.J."/>
            <person name="van Tonder A."/>
            <person name="Ginger M.L."/>
            <person name="Field M.C."/>
            <person name="Barry J.D."/>
            <person name="Hertz-Fowler C."/>
            <person name="Berriman M."/>
        </authorList>
    </citation>
    <scope>NUCLEOTIDE SEQUENCE</scope>
    <source>
        <strain evidence="2">IL3000</strain>
    </source>
</reference>
<feature type="region of interest" description="Disordered" evidence="1">
    <location>
        <begin position="88"/>
        <end position="115"/>
    </location>
</feature>
<gene>
    <name evidence="2" type="ORF">TCIL3000_11_7150</name>
</gene>
<sequence>MVESFVARESHEHVREEGDVVFVGYGADKLTVLLKSITGTTYALKPMWEGHKDSAPNNGTGNSAVNDSESDFCESECSASYVSSASSSSYNPESSHRNACSPGQPHKENETCQHPDAGSRLSKNAICDHGRWLAVFPIHGTALSLREPFVSGVGRLEFLEAIKRGDIDFQACRRPVVLGYNEHGTVFLLPEAAVEPSTSPPSYRCPAPLCLSLSELGIFYSWEDAGTLGDAFDDIRLWELPLASGCMTCPEFKQPYVKEVFDVSTDWLYYFEEWSAFVQFMGTAWGLLWVRKLPASGSTGDGHSCVMPLMDCSDKQSLREVYKLRNLQIHGQHNLAKVDEALKPPGVVDGVTTERWAKTLLLLEEVLRDTRVLDAATCGDGRAILPLGAEASTRKDEKSGGNVCAFSSPPSDCAPPKASEAQHGKGEDLLNSTPFFSDRKEQTENRGSYETISGETLETKAATHEFRSEEQMPCAGEGFSEEGFMNYSPFFVRFLKAVAYWKLHIHTPEEQSRQKLAFVGYYSTNAHQRLVDAVSLLQRHKAKFSCAYQCPGRSLACDCTHCSNVVSVEQIVRILLESEVIV</sequence>
<feature type="region of interest" description="Disordered" evidence="1">
    <location>
        <begin position="48"/>
        <end position="67"/>
    </location>
</feature>
<protein>
    <submittedName>
        <fullName evidence="2">Uncharacterized protein TCIL3000_11_7150</fullName>
    </submittedName>
</protein>
<accession>G0V0W4</accession>
<evidence type="ECO:0000313" key="2">
    <source>
        <dbReference type="EMBL" id="CCC95285.1"/>
    </source>
</evidence>
<feature type="region of interest" description="Disordered" evidence="1">
    <location>
        <begin position="392"/>
        <end position="433"/>
    </location>
</feature>